<keyword evidence="4" id="KW-0732">Signal</keyword>
<dbReference type="STRING" id="6277.A0A498SDZ8"/>
<dbReference type="EMBL" id="UPTC01000139">
    <property type="protein sequence ID" value="VBB26743.1"/>
    <property type="molecule type" value="Genomic_DNA"/>
</dbReference>
<sequence>MLFYLGIFSLLTHGELDAQKWKYGSLDYGRQSWMFQKNQAYHSIIMPIPPMQFLLPLLRILRLLKLSMPFIALLLIIFLILYVPFTDARHHKIRFENLCKEPADLNWRLFRWFTETSELEILEIGDEDWSPPVPESNFCSTEPVTGINSTTMQRSLCPWQWKLNHDENREPKIISEAHCLCRRSRGSSGSFCMPIKRQIAVLKRTRCDPTTGYYEYSRALQTVTVGCHSVLPRSQKASPLTNLYRKTNIIEI</sequence>
<dbReference type="SUPFAM" id="SSF57501">
    <property type="entry name" value="Cystine-knot cytokines"/>
    <property type="match status" value="1"/>
</dbReference>
<evidence type="ECO:0000256" key="2">
    <source>
        <dbReference type="ARBA" id="ARBA00007236"/>
    </source>
</evidence>
<name>A0A498SDZ8_ACAVI</name>
<dbReference type="GO" id="GO:0005125">
    <property type="term" value="F:cytokine activity"/>
    <property type="evidence" value="ECO:0007669"/>
    <property type="project" value="InterPro"/>
</dbReference>
<gene>
    <name evidence="6" type="ORF">NAV_LOCUS1573</name>
</gene>
<evidence type="ECO:0000256" key="3">
    <source>
        <dbReference type="ARBA" id="ARBA00022525"/>
    </source>
</evidence>
<keyword evidence="5" id="KW-0472">Membrane</keyword>
<dbReference type="InterPro" id="IPR010345">
    <property type="entry name" value="IL-17_fam"/>
</dbReference>
<comment type="similarity">
    <text evidence="2">Belongs to the IL-17 family.</text>
</comment>
<accession>A0A498SDZ8</accession>
<keyword evidence="5" id="KW-0812">Transmembrane</keyword>
<proteinExistence type="inferred from homology"/>
<keyword evidence="3" id="KW-0964">Secreted</keyword>
<evidence type="ECO:0000313" key="6">
    <source>
        <dbReference type="EMBL" id="VBB26743.1"/>
    </source>
</evidence>
<dbReference type="OrthoDB" id="6038945at2759"/>
<evidence type="ECO:0000256" key="1">
    <source>
        <dbReference type="ARBA" id="ARBA00004613"/>
    </source>
</evidence>
<keyword evidence="5" id="KW-1133">Transmembrane helix</keyword>
<reference evidence="6 7" key="1">
    <citation type="submission" date="2018-08" db="EMBL/GenBank/DDBJ databases">
        <authorList>
            <person name="Laetsch R D."/>
            <person name="Stevens L."/>
            <person name="Kumar S."/>
            <person name="Blaxter L. M."/>
        </authorList>
    </citation>
    <scope>NUCLEOTIDE SEQUENCE [LARGE SCALE GENOMIC DNA]</scope>
</reference>
<dbReference type="Pfam" id="PF06083">
    <property type="entry name" value="IL17"/>
    <property type="match status" value="1"/>
</dbReference>
<organism evidence="6 7">
    <name type="scientific">Acanthocheilonema viteae</name>
    <name type="common">Filarial nematode worm</name>
    <name type="synonym">Dipetalonema viteae</name>
    <dbReference type="NCBI Taxonomy" id="6277"/>
    <lineage>
        <taxon>Eukaryota</taxon>
        <taxon>Metazoa</taxon>
        <taxon>Ecdysozoa</taxon>
        <taxon>Nematoda</taxon>
        <taxon>Chromadorea</taxon>
        <taxon>Rhabditida</taxon>
        <taxon>Spirurina</taxon>
        <taxon>Spiruromorpha</taxon>
        <taxon>Filarioidea</taxon>
        <taxon>Onchocercidae</taxon>
        <taxon>Acanthocheilonema</taxon>
    </lineage>
</organism>
<protein>
    <submittedName>
        <fullName evidence="6">Uncharacterized protein</fullName>
    </submittedName>
</protein>
<evidence type="ECO:0000256" key="5">
    <source>
        <dbReference type="SAM" id="Phobius"/>
    </source>
</evidence>
<dbReference type="Gene3D" id="2.10.90.10">
    <property type="entry name" value="Cystine-knot cytokines"/>
    <property type="match status" value="1"/>
</dbReference>
<feature type="transmembrane region" description="Helical" evidence="5">
    <location>
        <begin position="68"/>
        <end position="85"/>
    </location>
</feature>
<evidence type="ECO:0000256" key="4">
    <source>
        <dbReference type="ARBA" id="ARBA00022729"/>
    </source>
</evidence>
<dbReference type="InterPro" id="IPR029034">
    <property type="entry name" value="Cystine-knot_cytokine"/>
</dbReference>
<dbReference type="AlphaFoldDB" id="A0A498SDZ8"/>
<keyword evidence="7" id="KW-1185">Reference proteome</keyword>
<dbReference type="GO" id="GO:0005576">
    <property type="term" value="C:extracellular region"/>
    <property type="evidence" value="ECO:0007669"/>
    <property type="project" value="UniProtKB-SubCell"/>
</dbReference>
<dbReference type="Proteomes" id="UP000276991">
    <property type="component" value="Unassembled WGS sequence"/>
</dbReference>
<evidence type="ECO:0000313" key="7">
    <source>
        <dbReference type="Proteomes" id="UP000276991"/>
    </source>
</evidence>
<comment type="subcellular location">
    <subcellularLocation>
        <location evidence="1">Secreted</location>
    </subcellularLocation>
</comment>